<evidence type="ECO:0000256" key="1">
    <source>
        <dbReference type="SAM" id="Coils"/>
    </source>
</evidence>
<feature type="compositionally biased region" description="Low complexity" evidence="2">
    <location>
        <begin position="317"/>
        <end position="368"/>
    </location>
</feature>
<accession>A0A096ALW5</accession>
<feature type="compositionally biased region" description="Polar residues" evidence="2">
    <location>
        <begin position="482"/>
        <end position="509"/>
    </location>
</feature>
<evidence type="ECO:0000256" key="2">
    <source>
        <dbReference type="SAM" id="MobiDB-lite"/>
    </source>
</evidence>
<dbReference type="eggNOG" id="COG0515">
    <property type="taxonomic scope" value="Bacteria"/>
</dbReference>
<evidence type="ECO:0008006" key="6">
    <source>
        <dbReference type="Google" id="ProtNLM"/>
    </source>
</evidence>
<proteinExistence type="predicted"/>
<sequence>MLINVQVSQALSQVPATWKPLRQTALWTDKVSLGDLQDLLADLRLGLSQLHQQNRYYGLWSLDTIFQDGSGRFHLLPGVSQQLSKELDQQPLLPVCAAFEQFTEDAAWPLGEHTDVYGLATLMRFLILKTQPLSAINRLVNEQERLTNLGLEDRFNRQYLRAIDMATAIEIKDRISTIDEFSELLGLPPLQHAPGLRTQVITEAPLSATTASVVATPTPVQEAAVAPLGDLRSDETVSDVPAAALTQDSASEQATVLEPSARQEADTAQAQPLEEAPLMEQTQSADLVTSAAEAEDASIGLEELGMGGAPLTAVPPAEAATQQSTTAEELSSAEPRESSAMASEAATVTTATASSVPPLTPTSATTPAEEVGTGADAEGSTTAPDEPFDSLKAQKQSLQKRTQKSSKRLIYPAAAIALVVILSTLFYLLFSKDSEQQQQEAIEAQIAQIQEVAEAQAEQARQAALAQAEAVSGAVNTQVAQTEQSMQGTMESLSTAAPTPQVEQANQAPAPNVETAAQEEALSDSEEPSPASSDATLLSSLVTAPAEEKETTEAAASESEATVVSAESTPSAAVSEEALVGDEAAASATTATAGVTEAQNQPTESPATSTLGNDNAMTAQDAERQQQQALEREAEERRLAAEKEREERQERLRLEQEEKERQRLQAQVQADKERRERQQAMGTLNLDIRPWGNVSINGRGYGASPPRNSIRLAPGTYSVVVTNGDLPAYRTSVTIQTGGRTTISHHFE</sequence>
<feature type="region of interest" description="Disordered" evidence="2">
    <location>
        <begin position="306"/>
        <end position="404"/>
    </location>
</feature>
<feature type="compositionally biased region" description="Basic and acidic residues" evidence="2">
    <location>
        <begin position="630"/>
        <end position="663"/>
    </location>
</feature>
<protein>
    <recommendedName>
        <fullName evidence="6">PEGA domain-containing protein</fullName>
    </recommendedName>
</protein>
<feature type="compositionally biased region" description="Polar residues" evidence="2">
    <location>
        <begin position="599"/>
        <end position="618"/>
    </location>
</feature>
<keyword evidence="3" id="KW-0812">Transmembrane</keyword>
<feature type="transmembrane region" description="Helical" evidence="3">
    <location>
        <begin position="409"/>
        <end position="430"/>
    </location>
</feature>
<feature type="region of interest" description="Disordered" evidence="2">
    <location>
        <begin position="482"/>
        <end position="674"/>
    </location>
</feature>
<feature type="region of interest" description="Disordered" evidence="2">
    <location>
        <begin position="245"/>
        <end position="294"/>
    </location>
</feature>
<dbReference type="OrthoDB" id="9801841at2"/>
<evidence type="ECO:0000256" key="3">
    <source>
        <dbReference type="SAM" id="Phobius"/>
    </source>
</evidence>
<reference evidence="4 5" key="1">
    <citation type="submission" date="2014-07" db="EMBL/GenBank/DDBJ databases">
        <authorList>
            <person name="McCorrison J."/>
            <person name="Sanka R."/>
            <person name="Torralba M."/>
            <person name="Gillis M."/>
            <person name="Haft D.H."/>
            <person name="Methe B."/>
            <person name="Sutton G."/>
            <person name="Nelson K.E."/>
        </authorList>
    </citation>
    <scope>NUCLEOTIDE SEQUENCE [LARGE SCALE GENOMIC DNA]</scope>
    <source>
        <strain evidence="4 5">DNF00040</strain>
    </source>
</reference>
<keyword evidence="5" id="KW-1185">Reference proteome</keyword>
<dbReference type="RefSeq" id="WP_036557812.1">
    <property type="nucleotide sequence ID" value="NZ_JRNI01000011.1"/>
</dbReference>
<dbReference type="EMBL" id="JRNI01000011">
    <property type="protein sequence ID" value="KGF31652.1"/>
    <property type="molecule type" value="Genomic_DNA"/>
</dbReference>
<keyword evidence="3" id="KW-0472">Membrane</keyword>
<comment type="caution">
    <text evidence="4">The sequence shown here is derived from an EMBL/GenBank/DDBJ whole genome shotgun (WGS) entry which is preliminary data.</text>
</comment>
<evidence type="ECO:0000313" key="5">
    <source>
        <dbReference type="Proteomes" id="UP000029629"/>
    </source>
</evidence>
<feature type="coiled-coil region" evidence="1">
    <location>
        <begin position="432"/>
        <end position="459"/>
    </location>
</feature>
<keyword evidence="1" id="KW-0175">Coiled coil</keyword>
<dbReference type="AlphaFoldDB" id="A0A096ALW5"/>
<dbReference type="Proteomes" id="UP000029629">
    <property type="component" value="Unassembled WGS sequence"/>
</dbReference>
<gene>
    <name evidence="4" type="ORF">HMPREF2130_02625</name>
</gene>
<feature type="compositionally biased region" description="Low complexity" evidence="2">
    <location>
        <begin position="553"/>
        <end position="569"/>
    </location>
</feature>
<organism evidence="4 5">
    <name type="scientific">Oligella urethralis DNF00040</name>
    <dbReference type="NCBI Taxonomy" id="1401065"/>
    <lineage>
        <taxon>Bacteria</taxon>
        <taxon>Pseudomonadati</taxon>
        <taxon>Pseudomonadota</taxon>
        <taxon>Betaproteobacteria</taxon>
        <taxon>Burkholderiales</taxon>
        <taxon>Alcaligenaceae</taxon>
        <taxon>Oligella</taxon>
    </lineage>
</organism>
<name>A0A096ALW5_9BURK</name>
<evidence type="ECO:0000313" key="4">
    <source>
        <dbReference type="EMBL" id="KGF31652.1"/>
    </source>
</evidence>
<keyword evidence="3" id="KW-1133">Transmembrane helix</keyword>
<feature type="compositionally biased region" description="Low complexity" evidence="2">
    <location>
        <begin position="584"/>
        <end position="598"/>
    </location>
</feature>